<dbReference type="RefSeq" id="WP_134190558.1">
    <property type="nucleotide sequence ID" value="NZ_JBHLUW010000013.1"/>
</dbReference>
<evidence type="ECO:0000256" key="1">
    <source>
        <dbReference type="ARBA" id="ARBA00022553"/>
    </source>
</evidence>
<dbReference type="SUPFAM" id="SSF53335">
    <property type="entry name" value="S-adenosyl-L-methionine-dependent methyltransferases"/>
    <property type="match status" value="1"/>
</dbReference>
<dbReference type="PANTHER" id="PTHR32183">
    <property type="match status" value="1"/>
</dbReference>
<keyword evidence="1" id="KW-0597">Phosphoprotein</keyword>
<evidence type="ECO:0000313" key="7">
    <source>
        <dbReference type="Proteomes" id="UP000295509"/>
    </source>
</evidence>
<keyword evidence="4" id="KW-0949">S-adenosyl-L-methionine</keyword>
<dbReference type="GO" id="GO:0008757">
    <property type="term" value="F:S-adenosylmethionine-dependent methyltransferase activity"/>
    <property type="evidence" value="ECO:0007669"/>
    <property type="project" value="InterPro"/>
</dbReference>
<dbReference type="AlphaFoldDB" id="A0A4R8M259"/>
<dbReference type="EMBL" id="SORE01000003">
    <property type="protein sequence ID" value="TDY53380.1"/>
    <property type="molecule type" value="Genomic_DNA"/>
</dbReference>
<dbReference type="Pfam" id="PF05724">
    <property type="entry name" value="TPMT"/>
    <property type="match status" value="1"/>
</dbReference>
<dbReference type="Proteomes" id="UP000295509">
    <property type="component" value="Unassembled WGS sequence"/>
</dbReference>
<dbReference type="PANTHER" id="PTHR32183:SF6">
    <property type="entry name" value="CYSTEINE SULFINATE DESULFINASE_CYSTEINE DESULFURASE AND RELATED ENZYMES"/>
    <property type="match status" value="1"/>
</dbReference>
<evidence type="ECO:0000256" key="3">
    <source>
        <dbReference type="ARBA" id="ARBA00022679"/>
    </source>
</evidence>
<name>A0A4R8M259_9BURK</name>
<dbReference type="Gene3D" id="3.40.50.150">
    <property type="entry name" value="Vaccinia Virus protein VP39"/>
    <property type="match status" value="1"/>
</dbReference>
<sequence length="225" mass="24744">MTKPQQPPVPPGSGPQNPAAAPEFSTRDPNAADFWDERFAQGFTPWDQAGVPAAFKTFAARHAPMPVLIPGCGSAWEARWLAERGWPVRAIDFASQAVERARTQMGAHAAFVEQADFFAYQPPTTPCWIYERAFLCALPPARRDAYAKQVASLLREGGLLAGFFFIATTGKGPPFGIDRAELDALLAASFELLEDEPVADSIDVFAGRERWLTWRRRAPSHASRT</sequence>
<feature type="compositionally biased region" description="Pro residues" evidence="5">
    <location>
        <begin position="1"/>
        <end position="13"/>
    </location>
</feature>
<proteinExistence type="predicted"/>
<evidence type="ECO:0000313" key="6">
    <source>
        <dbReference type="EMBL" id="TDY53380.1"/>
    </source>
</evidence>
<feature type="region of interest" description="Disordered" evidence="5">
    <location>
        <begin position="1"/>
        <end position="30"/>
    </location>
</feature>
<organism evidence="6 7">
    <name type="scientific">Paraburkholderia rhizosphaerae</name>
    <dbReference type="NCBI Taxonomy" id="480658"/>
    <lineage>
        <taxon>Bacteria</taxon>
        <taxon>Pseudomonadati</taxon>
        <taxon>Pseudomonadota</taxon>
        <taxon>Betaproteobacteria</taxon>
        <taxon>Burkholderiales</taxon>
        <taxon>Burkholderiaceae</taxon>
        <taxon>Paraburkholderia</taxon>
    </lineage>
</organism>
<dbReference type="InterPro" id="IPR029063">
    <property type="entry name" value="SAM-dependent_MTases_sf"/>
</dbReference>
<evidence type="ECO:0000256" key="5">
    <source>
        <dbReference type="SAM" id="MobiDB-lite"/>
    </source>
</evidence>
<keyword evidence="3 6" id="KW-0808">Transferase</keyword>
<dbReference type="InterPro" id="IPR008854">
    <property type="entry name" value="TPMT"/>
</dbReference>
<keyword evidence="7" id="KW-1185">Reference proteome</keyword>
<evidence type="ECO:0000256" key="2">
    <source>
        <dbReference type="ARBA" id="ARBA00022603"/>
    </source>
</evidence>
<dbReference type="GO" id="GO:0032259">
    <property type="term" value="P:methylation"/>
    <property type="evidence" value="ECO:0007669"/>
    <property type="project" value="UniProtKB-KW"/>
</dbReference>
<gene>
    <name evidence="6" type="ORF">BX592_103192</name>
</gene>
<protein>
    <submittedName>
        <fullName evidence="6">Thiopurine S-methyltransferase</fullName>
    </submittedName>
</protein>
<dbReference type="OrthoDB" id="9778208at2"/>
<accession>A0A4R8M259</accession>
<dbReference type="PROSITE" id="PS51585">
    <property type="entry name" value="SAM_MT_TPMT"/>
    <property type="match status" value="1"/>
</dbReference>
<reference evidence="6 7" key="1">
    <citation type="submission" date="2019-03" db="EMBL/GenBank/DDBJ databases">
        <title>Genomic Encyclopedia of Type Strains, Phase III (KMG-III): the genomes of soil and plant-associated and newly described type strains.</title>
        <authorList>
            <person name="Whitman W."/>
        </authorList>
    </citation>
    <scope>NUCLEOTIDE SEQUENCE [LARGE SCALE GENOMIC DNA]</scope>
    <source>
        <strain evidence="6 7">LMG 29544</strain>
    </source>
</reference>
<comment type="caution">
    <text evidence="6">The sequence shown here is derived from an EMBL/GenBank/DDBJ whole genome shotgun (WGS) entry which is preliminary data.</text>
</comment>
<dbReference type="CDD" id="cd02440">
    <property type="entry name" value="AdoMet_MTases"/>
    <property type="match status" value="1"/>
</dbReference>
<keyword evidence="2 6" id="KW-0489">Methyltransferase</keyword>
<evidence type="ECO:0000256" key="4">
    <source>
        <dbReference type="ARBA" id="ARBA00022691"/>
    </source>
</evidence>